<evidence type="ECO:0000313" key="10">
    <source>
        <dbReference type="Proteomes" id="UP000007129"/>
    </source>
</evidence>
<dbReference type="Pfam" id="PF20684">
    <property type="entry name" value="Fung_rhodopsin"/>
    <property type="match status" value="2"/>
</dbReference>
<feature type="transmembrane region" description="Helical" evidence="7">
    <location>
        <begin position="60"/>
        <end position="80"/>
    </location>
</feature>
<accession>K2QZ55</accession>
<feature type="region of interest" description="Disordered" evidence="6">
    <location>
        <begin position="292"/>
        <end position="337"/>
    </location>
</feature>
<dbReference type="AlphaFoldDB" id="K2QZ55"/>
<feature type="domain" description="Rhodopsin" evidence="8">
    <location>
        <begin position="5"/>
        <end position="105"/>
    </location>
</feature>
<dbReference type="HOGENOM" id="CLU_028200_3_3_1"/>
<dbReference type="Proteomes" id="UP000007129">
    <property type="component" value="Unassembled WGS sequence"/>
</dbReference>
<keyword evidence="2 7" id="KW-0812">Transmembrane</keyword>
<evidence type="ECO:0000256" key="6">
    <source>
        <dbReference type="SAM" id="MobiDB-lite"/>
    </source>
</evidence>
<feature type="region of interest" description="Disordered" evidence="6">
    <location>
        <begin position="247"/>
        <end position="273"/>
    </location>
</feature>
<comment type="similarity">
    <text evidence="5">Belongs to the SAT4 family.</text>
</comment>
<gene>
    <name evidence="9" type="ORF">MPH_07538</name>
</gene>
<evidence type="ECO:0000256" key="4">
    <source>
        <dbReference type="ARBA" id="ARBA00023136"/>
    </source>
</evidence>
<sequence length="337" mass="36784">MNISSAVNGYGKPIMAIPPAKIPEALKYSNFGILTNGVAMGTMKMSIGFSMLRIQLAKPFTIVVWMTMVLSVLVNLNVLVGCFKSCTPMERIWNLAVPGTCWPTEVNVTLAYLQSSKFPFLKDARSASNMAKAGNIVTDLLLTFGLLICLTKLKLSTYNKWALRGVFLIGLVATISAIVKLTKLPALMKTQDPTWDGVDLSIWVLVEMHCGLFAASLPPLKATFEGILTRYFGVSLGTNSSRYGSNQRYAGYGSRKSRASRIPDPDAFDGDESKTLGNSTFVLERVRNKNGSDDGISVESDQRQILRNGGEPGHGGHGHFITKTVDYTVSEESQPRK</sequence>
<dbReference type="VEuPathDB" id="FungiDB:MPH_07538"/>
<evidence type="ECO:0000256" key="1">
    <source>
        <dbReference type="ARBA" id="ARBA00004141"/>
    </source>
</evidence>
<dbReference type="STRING" id="1126212.K2QZ55"/>
<feature type="domain" description="Rhodopsin" evidence="8">
    <location>
        <begin position="131"/>
        <end position="224"/>
    </location>
</feature>
<name>K2QZ55_MACPH</name>
<organism evidence="9 10">
    <name type="scientific">Macrophomina phaseolina (strain MS6)</name>
    <name type="common">Charcoal rot fungus</name>
    <dbReference type="NCBI Taxonomy" id="1126212"/>
    <lineage>
        <taxon>Eukaryota</taxon>
        <taxon>Fungi</taxon>
        <taxon>Dikarya</taxon>
        <taxon>Ascomycota</taxon>
        <taxon>Pezizomycotina</taxon>
        <taxon>Dothideomycetes</taxon>
        <taxon>Dothideomycetes incertae sedis</taxon>
        <taxon>Botryosphaeriales</taxon>
        <taxon>Botryosphaeriaceae</taxon>
        <taxon>Macrophomina</taxon>
    </lineage>
</organism>
<reference evidence="9 10" key="1">
    <citation type="journal article" date="2012" name="BMC Genomics">
        <title>Tools to kill: Genome of one of the most destructive plant pathogenic fungi Macrophomina phaseolina.</title>
        <authorList>
            <person name="Islam M.S."/>
            <person name="Haque M.S."/>
            <person name="Islam M.M."/>
            <person name="Emdad E.M."/>
            <person name="Halim A."/>
            <person name="Hossen Q.M.M."/>
            <person name="Hossain M.Z."/>
            <person name="Ahmed B."/>
            <person name="Rahim S."/>
            <person name="Rahman M.S."/>
            <person name="Alam M.M."/>
            <person name="Hou S."/>
            <person name="Wan X."/>
            <person name="Saito J.A."/>
            <person name="Alam M."/>
        </authorList>
    </citation>
    <scope>NUCLEOTIDE SEQUENCE [LARGE SCALE GENOMIC DNA]</scope>
    <source>
        <strain evidence="9 10">MS6</strain>
    </source>
</reference>
<evidence type="ECO:0000256" key="5">
    <source>
        <dbReference type="ARBA" id="ARBA00038359"/>
    </source>
</evidence>
<dbReference type="OrthoDB" id="3919395at2759"/>
<protein>
    <recommendedName>
        <fullName evidence="8">Rhodopsin domain-containing protein</fullName>
    </recommendedName>
</protein>
<feature type="transmembrane region" description="Helical" evidence="7">
    <location>
        <begin position="162"/>
        <end position="182"/>
    </location>
</feature>
<proteinExistence type="inferred from homology"/>
<evidence type="ECO:0000256" key="2">
    <source>
        <dbReference type="ARBA" id="ARBA00022692"/>
    </source>
</evidence>
<keyword evidence="3 7" id="KW-1133">Transmembrane helix</keyword>
<dbReference type="PANTHER" id="PTHR33048:SF123">
    <property type="entry name" value="INTEGRAL MEMBRANE PROTEIN"/>
    <property type="match status" value="1"/>
</dbReference>
<evidence type="ECO:0000256" key="7">
    <source>
        <dbReference type="SAM" id="Phobius"/>
    </source>
</evidence>
<evidence type="ECO:0000313" key="9">
    <source>
        <dbReference type="EMBL" id="EKG15271.1"/>
    </source>
</evidence>
<keyword evidence="4 7" id="KW-0472">Membrane</keyword>
<dbReference type="InParanoid" id="K2QZ55"/>
<evidence type="ECO:0000256" key="3">
    <source>
        <dbReference type="ARBA" id="ARBA00022989"/>
    </source>
</evidence>
<dbReference type="GO" id="GO:0016020">
    <property type="term" value="C:membrane"/>
    <property type="evidence" value="ECO:0007669"/>
    <property type="project" value="UniProtKB-SubCell"/>
</dbReference>
<dbReference type="InterPro" id="IPR049326">
    <property type="entry name" value="Rhodopsin_dom_fungi"/>
</dbReference>
<dbReference type="InterPro" id="IPR052337">
    <property type="entry name" value="SAT4-like"/>
</dbReference>
<comment type="subcellular location">
    <subcellularLocation>
        <location evidence="1">Membrane</location>
        <topology evidence="1">Multi-pass membrane protein</topology>
    </subcellularLocation>
</comment>
<dbReference type="eggNOG" id="KOG1516">
    <property type="taxonomic scope" value="Eukaryota"/>
</dbReference>
<comment type="caution">
    <text evidence="9">The sequence shown here is derived from an EMBL/GenBank/DDBJ whole genome shotgun (WGS) entry which is preliminary data.</text>
</comment>
<feature type="compositionally biased region" description="Polar residues" evidence="6">
    <location>
        <begin position="325"/>
        <end position="337"/>
    </location>
</feature>
<dbReference type="PANTHER" id="PTHR33048">
    <property type="entry name" value="PTH11-LIKE INTEGRAL MEMBRANE PROTEIN (AFU_ORTHOLOGUE AFUA_5G11245)"/>
    <property type="match status" value="1"/>
</dbReference>
<evidence type="ECO:0000259" key="8">
    <source>
        <dbReference type="Pfam" id="PF20684"/>
    </source>
</evidence>
<dbReference type="EMBL" id="AHHD01000322">
    <property type="protein sequence ID" value="EKG15271.1"/>
    <property type="molecule type" value="Genomic_DNA"/>
</dbReference>